<dbReference type="EMBL" id="JACMRX010000001">
    <property type="protein sequence ID" value="KAF7997777.1"/>
    <property type="molecule type" value="Genomic_DNA"/>
</dbReference>
<evidence type="ECO:0000256" key="3">
    <source>
        <dbReference type="PIRNR" id="PIRNR036893"/>
    </source>
</evidence>
<dbReference type="SUPFAM" id="SSF50814">
    <property type="entry name" value="Lipocalins"/>
    <property type="match status" value="1"/>
</dbReference>
<dbReference type="PIRSF" id="PIRSF036893">
    <property type="entry name" value="Lipocalin_ApoD"/>
    <property type="match status" value="1"/>
</dbReference>
<dbReference type="GO" id="GO:0005737">
    <property type="term" value="C:cytoplasm"/>
    <property type="evidence" value="ECO:0007669"/>
    <property type="project" value="TreeGrafter"/>
</dbReference>
<proteinExistence type="inferred from homology"/>
<name>A0A834Y6T8_APHGI</name>
<keyword evidence="3" id="KW-0732">Signal</keyword>
<dbReference type="GO" id="GO:0031409">
    <property type="term" value="F:pigment binding"/>
    <property type="evidence" value="ECO:0007669"/>
    <property type="project" value="InterPro"/>
</dbReference>
<keyword evidence="2" id="KW-1015">Disulfide bond</keyword>
<feature type="signal peptide" evidence="3">
    <location>
        <begin position="1"/>
        <end position="17"/>
    </location>
</feature>
<accession>A0A834Y6T8</accession>
<dbReference type="PANTHER" id="PTHR10612">
    <property type="entry name" value="APOLIPOPROTEIN D"/>
    <property type="match status" value="1"/>
</dbReference>
<comment type="similarity">
    <text evidence="1 3">Belongs to the calycin superfamily. Lipocalin family.</text>
</comment>
<feature type="domain" description="Lipocalin/cytosolic fatty-acid binding" evidence="4">
    <location>
        <begin position="34"/>
        <end position="184"/>
    </location>
</feature>
<keyword evidence="6" id="KW-1185">Reference proteome</keyword>
<dbReference type="InterPro" id="IPR022271">
    <property type="entry name" value="Lipocalin_ApoD"/>
</dbReference>
<gene>
    <name evidence="5" type="ORF">HCN44_009175</name>
</gene>
<feature type="chain" id="PRO_5033202406" description="Lipocalin/cytosolic fatty-acid binding domain-containing protein" evidence="3">
    <location>
        <begin position="18"/>
        <end position="186"/>
    </location>
</feature>
<evidence type="ECO:0000256" key="1">
    <source>
        <dbReference type="ARBA" id="ARBA00006889"/>
    </source>
</evidence>
<reference evidence="5 6" key="1">
    <citation type="submission" date="2020-08" db="EMBL/GenBank/DDBJ databases">
        <title>Aphidius gifuensis genome sequencing and assembly.</title>
        <authorList>
            <person name="Du Z."/>
        </authorList>
    </citation>
    <scope>NUCLEOTIDE SEQUENCE [LARGE SCALE GENOMIC DNA]</scope>
    <source>
        <strain evidence="5">YNYX2018</strain>
        <tissue evidence="5">Adults</tissue>
    </source>
</reference>
<dbReference type="AlphaFoldDB" id="A0A834Y6T8"/>
<dbReference type="PANTHER" id="PTHR10612:SF34">
    <property type="entry name" value="APOLIPOPROTEIN D"/>
    <property type="match status" value="1"/>
</dbReference>
<evidence type="ECO:0000313" key="6">
    <source>
        <dbReference type="Proteomes" id="UP000639338"/>
    </source>
</evidence>
<evidence type="ECO:0000256" key="2">
    <source>
        <dbReference type="ARBA" id="ARBA00023157"/>
    </source>
</evidence>
<dbReference type="PRINTS" id="PR01273">
    <property type="entry name" value="INVTBRTCOLOR"/>
</dbReference>
<dbReference type="InterPro" id="IPR012674">
    <property type="entry name" value="Calycin"/>
</dbReference>
<dbReference type="GO" id="GO:0000302">
    <property type="term" value="P:response to reactive oxygen species"/>
    <property type="evidence" value="ECO:0007669"/>
    <property type="project" value="TreeGrafter"/>
</dbReference>
<protein>
    <recommendedName>
        <fullName evidence="4">Lipocalin/cytosolic fatty-acid binding domain-containing protein</fullName>
    </recommendedName>
</protein>
<comment type="caution">
    <text evidence="5">The sequence shown here is derived from an EMBL/GenBank/DDBJ whole genome shotgun (WGS) entry which is preliminary data.</text>
</comment>
<dbReference type="GO" id="GO:0006629">
    <property type="term" value="P:lipid metabolic process"/>
    <property type="evidence" value="ECO:0007669"/>
    <property type="project" value="TreeGrafter"/>
</dbReference>
<organism evidence="5 6">
    <name type="scientific">Aphidius gifuensis</name>
    <name type="common">Parasitoid wasp</name>
    <dbReference type="NCBI Taxonomy" id="684658"/>
    <lineage>
        <taxon>Eukaryota</taxon>
        <taxon>Metazoa</taxon>
        <taxon>Ecdysozoa</taxon>
        <taxon>Arthropoda</taxon>
        <taxon>Hexapoda</taxon>
        <taxon>Insecta</taxon>
        <taxon>Pterygota</taxon>
        <taxon>Neoptera</taxon>
        <taxon>Endopterygota</taxon>
        <taxon>Hymenoptera</taxon>
        <taxon>Apocrita</taxon>
        <taxon>Ichneumonoidea</taxon>
        <taxon>Braconidae</taxon>
        <taxon>Aphidiinae</taxon>
        <taxon>Aphidius</taxon>
    </lineage>
</organism>
<evidence type="ECO:0000313" key="5">
    <source>
        <dbReference type="EMBL" id="KAF7997777.1"/>
    </source>
</evidence>
<dbReference type="Gene3D" id="2.40.128.20">
    <property type="match status" value="1"/>
</dbReference>
<dbReference type="InterPro" id="IPR003057">
    <property type="entry name" value="Invtbrt_color"/>
</dbReference>
<dbReference type="Pfam" id="PF08212">
    <property type="entry name" value="Lipocalin_2"/>
    <property type="match status" value="1"/>
</dbReference>
<sequence>MFLIFCLLSLFAANSMAQVFVLQRPDFQPIESFNLSRIAGEWYENLRIPNVYEVGVTCSRAKVIVGEKKGTVSLLFSETGSFSGKDYKVLTTGTQKRGQTAAVFDFKFPLYLISINLGTIYVLDTDYENFIVLAGGFPLGGNSYITFAWVNSRTPVLASEYRERALWALSNSGIDTNELVRVPQGC</sequence>
<dbReference type="Proteomes" id="UP000639338">
    <property type="component" value="Unassembled WGS sequence"/>
</dbReference>
<evidence type="ECO:0000259" key="4">
    <source>
        <dbReference type="Pfam" id="PF08212"/>
    </source>
</evidence>
<dbReference type="OrthoDB" id="565904at2759"/>
<dbReference type="InterPro" id="IPR000566">
    <property type="entry name" value="Lipocln_cytosolic_FA-bd_dom"/>
</dbReference>